<keyword evidence="3" id="KW-1185">Reference proteome</keyword>
<proteinExistence type="predicted"/>
<feature type="compositionally biased region" description="Polar residues" evidence="1">
    <location>
        <begin position="58"/>
        <end position="68"/>
    </location>
</feature>
<feature type="compositionally biased region" description="Basic and acidic residues" evidence="1">
    <location>
        <begin position="103"/>
        <end position="119"/>
    </location>
</feature>
<feature type="compositionally biased region" description="Basic and acidic residues" evidence="1">
    <location>
        <begin position="76"/>
        <end position="94"/>
    </location>
</feature>
<protein>
    <submittedName>
        <fullName evidence="2">Uncharacterized protein</fullName>
    </submittedName>
</protein>
<accession>A0AAE1QK39</accession>
<comment type="caution">
    <text evidence="2">The sequence shown here is derived from an EMBL/GenBank/DDBJ whole genome shotgun (WGS) entry which is preliminary data.</text>
</comment>
<reference evidence="2" key="1">
    <citation type="submission" date="2023-11" db="EMBL/GenBank/DDBJ databases">
        <title>Genome assemblies of two species of porcelain crab, Petrolisthes cinctipes and Petrolisthes manimaculis (Anomura: Porcellanidae).</title>
        <authorList>
            <person name="Angst P."/>
        </authorList>
    </citation>
    <scope>NUCLEOTIDE SEQUENCE</scope>
    <source>
        <strain evidence="2">PB745_02</strain>
        <tissue evidence="2">Gill</tissue>
    </source>
</reference>
<evidence type="ECO:0000313" key="2">
    <source>
        <dbReference type="EMBL" id="KAK4327944.1"/>
    </source>
</evidence>
<dbReference type="Proteomes" id="UP001292094">
    <property type="component" value="Unassembled WGS sequence"/>
</dbReference>
<evidence type="ECO:0000256" key="1">
    <source>
        <dbReference type="SAM" id="MobiDB-lite"/>
    </source>
</evidence>
<dbReference type="EMBL" id="JAWZYT010000108">
    <property type="protein sequence ID" value="KAK4327944.1"/>
    <property type="molecule type" value="Genomic_DNA"/>
</dbReference>
<evidence type="ECO:0000313" key="3">
    <source>
        <dbReference type="Proteomes" id="UP001292094"/>
    </source>
</evidence>
<sequence>MGGSGVWVTQGVHGSTGKLHPIVVACEESATLPPHPLGLGLKQRQWEHQRTPPAPAPTSINTKMSSHVTHLANILTKRDRERCGKGEMRRDGMKKAGWTQRQDGNKKSSEEEGGGRRGE</sequence>
<gene>
    <name evidence="2" type="ORF">Pmani_001605</name>
</gene>
<organism evidence="2 3">
    <name type="scientific">Petrolisthes manimaculis</name>
    <dbReference type="NCBI Taxonomy" id="1843537"/>
    <lineage>
        <taxon>Eukaryota</taxon>
        <taxon>Metazoa</taxon>
        <taxon>Ecdysozoa</taxon>
        <taxon>Arthropoda</taxon>
        <taxon>Crustacea</taxon>
        <taxon>Multicrustacea</taxon>
        <taxon>Malacostraca</taxon>
        <taxon>Eumalacostraca</taxon>
        <taxon>Eucarida</taxon>
        <taxon>Decapoda</taxon>
        <taxon>Pleocyemata</taxon>
        <taxon>Anomura</taxon>
        <taxon>Galatheoidea</taxon>
        <taxon>Porcellanidae</taxon>
        <taxon>Petrolisthes</taxon>
    </lineage>
</organism>
<name>A0AAE1QK39_9EUCA</name>
<feature type="region of interest" description="Disordered" evidence="1">
    <location>
        <begin position="44"/>
        <end position="119"/>
    </location>
</feature>
<dbReference type="AlphaFoldDB" id="A0AAE1QK39"/>